<gene>
    <name evidence="1" type="ORF">K469DRAFT_741528</name>
</gene>
<dbReference type="OrthoDB" id="5186230at2759"/>
<organism evidence="1 2">
    <name type="scientific">Zopfia rhizophila CBS 207.26</name>
    <dbReference type="NCBI Taxonomy" id="1314779"/>
    <lineage>
        <taxon>Eukaryota</taxon>
        <taxon>Fungi</taxon>
        <taxon>Dikarya</taxon>
        <taxon>Ascomycota</taxon>
        <taxon>Pezizomycotina</taxon>
        <taxon>Dothideomycetes</taxon>
        <taxon>Dothideomycetes incertae sedis</taxon>
        <taxon>Zopfiaceae</taxon>
        <taxon>Zopfia</taxon>
    </lineage>
</organism>
<proteinExistence type="predicted"/>
<dbReference type="Proteomes" id="UP000800200">
    <property type="component" value="Unassembled WGS sequence"/>
</dbReference>
<dbReference type="AlphaFoldDB" id="A0A6A6DJP3"/>
<name>A0A6A6DJP3_9PEZI</name>
<keyword evidence="2" id="KW-1185">Reference proteome</keyword>
<dbReference type="EMBL" id="ML994663">
    <property type="protein sequence ID" value="KAF2179734.1"/>
    <property type="molecule type" value="Genomic_DNA"/>
</dbReference>
<accession>A0A6A6DJP3</accession>
<reference evidence="1" key="1">
    <citation type="journal article" date="2020" name="Stud. Mycol.">
        <title>101 Dothideomycetes genomes: a test case for predicting lifestyles and emergence of pathogens.</title>
        <authorList>
            <person name="Haridas S."/>
            <person name="Albert R."/>
            <person name="Binder M."/>
            <person name="Bloem J."/>
            <person name="Labutti K."/>
            <person name="Salamov A."/>
            <person name="Andreopoulos B."/>
            <person name="Baker S."/>
            <person name="Barry K."/>
            <person name="Bills G."/>
            <person name="Bluhm B."/>
            <person name="Cannon C."/>
            <person name="Castanera R."/>
            <person name="Culley D."/>
            <person name="Daum C."/>
            <person name="Ezra D."/>
            <person name="Gonzalez J."/>
            <person name="Henrissat B."/>
            <person name="Kuo A."/>
            <person name="Liang C."/>
            <person name="Lipzen A."/>
            <person name="Lutzoni F."/>
            <person name="Magnuson J."/>
            <person name="Mondo S."/>
            <person name="Nolan M."/>
            <person name="Ohm R."/>
            <person name="Pangilinan J."/>
            <person name="Park H.-J."/>
            <person name="Ramirez L."/>
            <person name="Alfaro M."/>
            <person name="Sun H."/>
            <person name="Tritt A."/>
            <person name="Yoshinaga Y."/>
            <person name="Zwiers L.-H."/>
            <person name="Turgeon B."/>
            <person name="Goodwin S."/>
            <person name="Spatafora J."/>
            <person name="Crous P."/>
            <person name="Grigoriev I."/>
        </authorList>
    </citation>
    <scope>NUCLEOTIDE SEQUENCE</scope>
    <source>
        <strain evidence="1">CBS 207.26</strain>
    </source>
</reference>
<evidence type="ECO:0000313" key="1">
    <source>
        <dbReference type="EMBL" id="KAF2179734.1"/>
    </source>
</evidence>
<protein>
    <submittedName>
        <fullName evidence="1">Coagulation factor 5/8 type domain-containing protein</fullName>
    </submittedName>
</protein>
<evidence type="ECO:0000313" key="2">
    <source>
        <dbReference type="Proteomes" id="UP000800200"/>
    </source>
</evidence>
<sequence length="303" mass="32843">MFKKMGVYALACALLFAFFIPGIFLFKDVMQSNTTGLKTSGFNTLLIFRIGVLANGNLVYYSTGSAGEAVDAPVATNGSYVGGTALANKIKSFKIGATSISRVEISLVSHDTTFQNIRELINENGTGSDTVLYKNFGALKTAWNLDAFNNDDESVYDVPSTLSFAKMLGMIEYSYSITPYTNLNFWANVQDQINTAVPGLLDRAYLQTYDGGAGNNPGTWQNTLGMKVIPIVWVTNDSKPSQGSTAAQAQEKFANWYSQYAVAGGGYWNDYDIEKMGSSYTSYGSGLTSVFQEKTGESPPVSM</sequence>